<keyword evidence="2" id="KW-1185">Reference proteome</keyword>
<name>A0A0L7KRN7_OPEBR</name>
<protein>
    <submittedName>
        <fullName evidence="1">WD repeat-containing protein on Y chromosome</fullName>
    </submittedName>
</protein>
<dbReference type="AlphaFoldDB" id="A0A0L7KRN7"/>
<sequence length="152" mass="17572">MHLLHGLYRRDALGAQVQPRPLLLNSYRAHLRCISCMAYIDEMRLTLGGFHPWSLEVPRFPPDVNKVASSTTLKVWRSGEVSRYVPGQLEVDKLRDITDLELQTKTFGAPPPEPLLGNYFNLPKRPERQDKIQLDDSLETVSYFQLYFLTTR</sequence>
<evidence type="ECO:0000313" key="2">
    <source>
        <dbReference type="Proteomes" id="UP000037510"/>
    </source>
</evidence>
<dbReference type="STRING" id="104452.A0A0L7KRN7"/>
<dbReference type="EMBL" id="JTDY01006712">
    <property type="protein sequence ID" value="KOB65755.1"/>
    <property type="molecule type" value="Genomic_DNA"/>
</dbReference>
<reference evidence="1 2" key="1">
    <citation type="journal article" date="2015" name="Genome Biol. Evol.">
        <title>The genome of winter moth (Operophtera brumata) provides a genomic perspective on sexual dimorphism and phenology.</title>
        <authorList>
            <person name="Derks M.F."/>
            <person name="Smit S."/>
            <person name="Salis L."/>
            <person name="Schijlen E."/>
            <person name="Bossers A."/>
            <person name="Mateman C."/>
            <person name="Pijl A.S."/>
            <person name="de Ridder D."/>
            <person name="Groenen M.A."/>
            <person name="Visser M.E."/>
            <person name="Megens H.J."/>
        </authorList>
    </citation>
    <scope>NUCLEOTIDE SEQUENCE [LARGE SCALE GENOMIC DNA]</scope>
    <source>
        <strain evidence="1">WM2013NL</strain>
        <tissue evidence="1">Head and thorax</tissue>
    </source>
</reference>
<proteinExistence type="predicted"/>
<gene>
    <name evidence="1" type="ORF">OBRU01_22726</name>
</gene>
<comment type="caution">
    <text evidence="1">The sequence shown here is derived from an EMBL/GenBank/DDBJ whole genome shotgun (WGS) entry which is preliminary data.</text>
</comment>
<dbReference type="Proteomes" id="UP000037510">
    <property type="component" value="Unassembled WGS sequence"/>
</dbReference>
<evidence type="ECO:0000313" key="1">
    <source>
        <dbReference type="EMBL" id="KOB65755.1"/>
    </source>
</evidence>
<organism evidence="1 2">
    <name type="scientific">Operophtera brumata</name>
    <name type="common">Winter moth</name>
    <name type="synonym">Phalaena brumata</name>
    <dbReference type="NCBI Taxonomy" id="104452"/>
    <lineage>
        <taxon>Eukaryota</taxon>
        <taxon>Metazoa</taxon>
        <taxon>Ecdysozoa</taxon>
        <taxon>Arthropoda</taxon>
        <taxon>Hexapoda</taxon>
        <taxon>Insecta</taxon>
        <taxon>Pterygota</taxon>
        <taxon>Neoptera</taxon>
        <taxon>Endopterygota</taxon>
        <taxon>Lepidoptera</taxon>
        <taxon>Glossata</taxon>
        <taxon>Ditrysia</taxon>
        <taxon>Geometroidea</taxon>
        <taxon>Geometridae</taxon>
        <taxon>Larentiinae</taxon>
        <taxon>Operophtera</taxon>
    </lineage>
</organism>
<accession>A0A0L7KRN7</accession>